<gene>
    <name evidence="2" type="ORF">UFOVP173_34</name>
</gene>
<accession>A0A6J7WGY5</accession>
<reference evidence="2" key="1">
    <citation type="submission" date="2020-05" db="EMBL/GenBank/DDBJ databases">
        <authorList>
            <person name="Chiriac C."/>
            <person name="Salcher M."/>
            <person name="Ghai R."/>
            <person name="Kavagutti S V."/>
        </authorList>
    </citation>
    <scope>NUCLEOTIDE SEQUENCE</scope>
</reference>
<dbReference type="EMBL" id="LR798217">
    <property type="protein sequence ID" value="CAB5194953.1"/>
    <property type="molecule type" value="Genomic_DNA"/>
</dbReference>
<protein>
    <submittedName>
        <fullName evidence="2">Uncharacterized protein</fullName>
    </submittedName>
</protein>
<evidence type="ECO:0000256" key="1">
    <source>
        <dbReference type="SAM" id="Phobius"/>
    </source>
</evidence>
<evidence type="ECO:0000313" key="2">
    <source>
        <dbReference type="EMBL" id="CAB5194953.1"/>
    </source>
</evidence>
<keyword evidence="1" id="KW-1133">Transmembrane helix</keyword>
<keyword evidence="1" id="KW-0472">Membrane</keyword>
<keyword evidence="1" id="KW-0812">Transmembrane</keyword>
<feature type="transmembrane region" description="Helical" evidence="1">
    <location>
        <begin position="6"/>
        <end position="26"/>
    </location>
</feature>
<name>A0A6J7WGY5_9CAUD</name>
<organism evidence="2">
    <name type="scientific">uncultured Caudovirales phage</name>
    <dbReference type="NCBI Taxonomy" id="2100421"/>
    <lineage>
        <taxon>Viruses</taxon>
        <taxon>Duplodnaviria</taxon>
        <taxon>Heunggongvirae</taxon>
        <taxon>Uroviricota</taxon>
        <taxon>Caudoviricetes</taxon>
        <taxon>Peduoviridae</taxon>
        <taxon>Maltschvirus</taxon>
        <taxon>Maltschvirus maltsch</taxon>
    </lineage>
</organism>
<sequence>MDTQVLFNIAVSLAGALGGWILNNIYRSLERLDSDVRAMPHMYVTREDYRADLRDIKDMLGKIFDKLDGKVDK</sequence>
<proteinExistence type="predicted"/>